<feature type="transmembrane region" description="Helical" evidence="9">
    <location>
        <begin position="134"/>
        <end position="155"/>
    </location>
</feature>
<keyword evidence="4 9" id="KW-0997">Cell inner membrane</keyword>
<dbReference type="Proteomes" id="UP001528673">
    <property type="component" value="Unassembled WGS sequence"/>
</dbReference>
<dbReference type="InterPro" id="IPR007387">
    <property type="entry name" value="TRAP_DctQ"/>
</dbReference>
<evidence type="ECO:0000256" key="6">
    <source>
        <dbReference type="ARBA" id="ARBA00022989"/>
    </source>
</evidence>
<gene>
    <name evidence="11" type="ORF">PSQ40_06870</name>
</gene>
<comment type="subunit">
    <text evidence="9">The complex comprises the extracytoplasmic solute receptor protein and the two transmembrane proteins.</text>
</comment>
<evidence type="ECO:0000256" key="5">
    <source>
        <dbReference type="ARBA" id="ARBA00022692"/>
    </source>
</evidence>
<reference evidence="11 12" key="1">
    <citation type="submission" date="2023-02" db="EMBL/GenBank/DDBJ databases">
        <title>Bacterial whole genomic sequence of Curvibacter sp. HBC61.</title>
        <authorList>
            <person name="Le V."/>
            <person name="Ko S.-R."/>
            <person name="Ahn C.-Y."/>
            <person name="Oh H.-M."/>
        </authorList>
    </citation>
    <scope>NUCLEOTIDE SEQUENCE [LARGE SCALE GENOMIC DNA]</scope>
    <source>
        <strain evidence="11 12">HBC61</strain>
    </source>
</reference>
<evidence type="ECO:0000313" key="11">
    <source>
        <dbReference type="EMBL" id="MDD0838288.1"/>
    </source>
</evidence>
<accession>A0ABT5MWU8</accession>
<comment type="caution">
    <text evidence="11">The sequence shown here is derived from an EMBL/GenBank/DDBJ whole genome shotgun (WGS) entry which is preliminary data.</text>
</comment>
<dbReference type="EMBL" id="JAQSIP010000003">
    <property type="protein sequence ID" value="MDD0838288.1"/>
    <property type="molecule type" value="Genomic_DNA"/>
</dbReference>
<feature type="domain" description="Tripartite ATP-independent periplasmic transporters DctQ component" evidence="10">
    <location>
        <begin position="28"/>
        <end position="156"/>
    </location>
</feature>
<evidence type="ECO:0000259" key="10">
    <source>
        <dbReference type="Pfam" id="PF04290"/>
    </source>
</evidence>
<evidence type="ECO:0000256" key="4">
    <source>
        <dbReference type="ARBA" id="ARBA00022519"/>
    </source>
</evidence>
<evidence type="ECO:0000256" key="3">
    <source>
        <dbReference type="ARBA" id="ARBA00022475"/>
    </source>
</evidence>
<feature type="transmembrane region" description="Helical" evidence="9">
    <location>
        <begin position="89"/>
        <end position="114"/>
    </location>
</feature>
<name>A0ABT5MWU8_9BURK</name>
<evidence type="ECO:0000256" key="9">
    <source>
        <dbReference type="RuleBase" id="RU369079"/>
    </source>
</evidence>
<keyword evidence="3" id="KW-1003">Cell membrane</keyword>
<sequence>MSTDAADAQPNRITRLAHTLMALCLAVMAVSVFINVVLRYGFGSGVAASEELSRLLFVWMVFIGAAASYPLGEHMAFTSLAGLLRGQPLLFGLLSALIRLLVISACAMLAWGAWQQVVVGLDSHSVVLGYPTALLPLPAFLCSAAIAVMAAIELIQRKPLDLGHGAEVE</sequence>
<dbReference type="RefSeq" id="WP_273950008.1">
    <property type="nucleotide sequence ID" value="NZ_JAQSIP010000003.1"/>
</dbReference>
<keyword evidence="5 9" id="KW-0812">Transmembrane</keyword>
<dbReference type="PANTHER" id="PTHR35011:SF2">
    <property type="entry name" value="2,3-DIKETO-L-GULONATE TRAP TRANSPORTER SMALL PERMEASE PROTEIN YIAM"/>
    <property type="match status" value="1"/>
</dbReference>
<feature type="transmembrane region" description="Helical" evidence="9">
    <location>
        <begin position="52"/>
        <end position="69"/>
    </location>
</feature>
<organism evidence="11 12">
    <name type="scientific">Curvibacter cyanobacteriorum</name>
    <dbReference type="NCBI Taxonomy" id="3026422"/>
    <lineage>
        <taxon>Bacteria</taxon>
        <taxon>Pseudomonadati</taxon>
        <taxon>Pseudomonadota</taxon>
        <taxon>Betaproteobacteria</taxon>
        <taxon>Burkholderiales</taxon>
        <taxon>Comamonadaceae</taxon>
        <taxon>Curvibacter</taxon>
    </lineage>
</organism>
<evidence type="ECO:0000313" key="12">
    <source>
        <dbReference type="Proteomes" id="UP001528673"/>
    </source>
</evidence>
<comment type="similarity">
    <text evidence="8 9">Belongs to the TRAP transporter small permease family.</text>
</comment>
<evidence type="ECO:0000256" key="8">
    <source>
        <dbReference type="ARBA" id="ARBA00038436"/>
    </source>
</evidence>
<keyword evidence="2 9" id="KW-0813">Transport</keyword>
<evidence type="ECO:0000256" key="1">
    <source>
        <dbReference type="ARBA" id="ARBA00004429"/>
    </source>
</evidence>
<comment type="subcellular location">
    <subcellularLocation>
        <location evidence="1 9">Cell inner membrane</location>
        <topology evidence="1 9">Multi-pass membrane protein</topology>
    </subcellularLocation>
</comment>
<protein>
    <recommendedName>
        <fullName evidence="9">TRAP transporter small permease protein</fullName>
    </recommendedName>
</protein>
<keyword evidence="7 9" id="KW-0472">Membrane</keyword>
<proteinExistence type="inferred from homology"/>
<dbReference type="Pfam" id="PF04290">
    <property type="entry name" value="DctQ"/>
    <property type="match status" value="1"/>
</dbReference>
<dbReference type="PANTHER" id="PTHR35011">
    <property type="entry name" value="2,3-DIKETO-L-GULONATE TRAP TRANSPORTER SMALL PERMEASE PROTEIN YIAM"/>
    <property type="match status" value="1"/>
</dbReference>
<evidence type="ECO:0000256" key="2">
    <source>
        <dbReference type="ARBA" id="ARBA00022448"/>
    </source>
</evidence>
<keyword evidence="6 9" id="KW-1133">Transmembrane helix</keyword>
<dbReference type="InterPro" id="IPR055348">
    <property type="entry name" value="DctQ"/>
</dbReference>
<comment type="function">
    <text evidence="9">Part of the tripartite ATP-independent periplasmic (TRAP) transport system.</text>
</comment>
<keyword evidence="12" id="KW-1185">Reference proteome</keyword>
<evidence type="ECO:0000256" key="7">
    <source>
        <dbReference type="ARBA" id="ARBA00023136"/>
    </source>
</evidence>
<feature type="transmembrane region" description="Helical" evidence="9">
    <location>
        <begin position="20"/>
        <end position="40"/>
    </location>
</feature>